<feature type="domain" description="Gp28/Gp37-like" evidence="1">
    <location>
        <begin position="2"/>
        <end position="334"/>
    </location>
</feature>
<evidence type="ECO:0000313" key="2">
    <source>
        <dbReference type="EMBL" id="HJB14336.1"/>
    </source>
</evidence>
<name>A0A9D2LKS0_9FIRM</name>
<dbReference type="Proteomes" id="UP000823824">
    <property type="component" value="Unassembled WGS sequence"/>
</dbReference>
<dbReference type="InterPro" id="IPR029432">
    <property type="entry name" value="Gp28/Gp37-like_dom"/>
</dbReference>
<sequence>MELYVYDRTAGLVDVLEQTTSVRWRRRYFEPGEVEVHVPATRTNWELLAEGRILRRTDRDEAAIIEQIDISEDDLAVSGRMLSSLLERAILSTCYTLRLPPEQAMLALIPEGTRVVPELTAAQAAGVGSQDSIEMQATYKNLLTVEERLARASNLGFRVLFEPGVMTFQVYEGVDRTVQQNQRPFVLFSDEFGNLTAPRYTKTSKNYRNRAYVAGAGEGAEREVVLVDLSAGEEVRELYVDARDIQREEGTTDEEYQALLEQRGLEQLAACVKVESFEGDGEDVENFQYRVDWDLGDLVSVQYTRLGITMHERITEVEEVYENGIFTFTPTFGSPLPETLDLGDDTE</sequence>
<comment type="caution">
    <text evidence="2">The sequence shown here is derived from an EMBL/GenBank/DDBJ whole genome shotgun (WGS) entry which is preliminary data.</text>
</comment>
<evidence type="ECO:0000259" key="1">
    <source>
        <dbReference type="Pfam" id="PF14594"/>
    </source>
</evidence>
<protein>
    <submittedName>
        <fullName evidence="2">Siphovirus ReqiPepy6 Gp37-like family protein</fullName>
    </submittedName>
</protein>
<accession>A0A9D2LKS0</accession>
<gene>
    <name evidence="2" type="ORF">H9787_11595</name>
</gene>
<organism evidence="2 3">
    <name type="scientific">Candidatus Oscillibacter excrementigallinarum</name>
    <dbReference type="NCBI Taxonomy" id="2838716"/>
    <lineage>
        <taxon>Bacteria</taxon>
        <taxon>Bacillati</taxon>
        <taxon>Bacillota</taxon>
        <taxon>Clostridia</taxon>
        <taxon>Eubacteriales</taxon>
        <taxon>Oscillospiraceae</taxon>
        <taxon>Oscillibacter</taxon>
    </lineage>
</organism>
<dbReference type="Pfam" id="PF14594">
    <property type="entry name" value="Sipho_Gp37"/>
    <property type="match status" value="1"/>
</dbReference>
<evidence type="ECO:0000313" key="3">
    <source>
        <dbReference type="Proteomes" id="UP000823824"/>
    </source>
</evidence>
<dbReference type="EMBL" id="DWZJ01000106">
    <property type="protein sequence ID" value="HJB14336.1"/>
    <property type="molecule type" value="Genomic_DNA"/>
</dbReference>
<reference evidence="2" key="1">
    <citation type="journal article" date="2021" name="PeerJ">
        <title>Extensive microbial diversity within the chicken gut microbiome revealed by metagenomics and culture.</title>
        <authorList>
            <person name="Gilroy R."/>
            <person name="Ravi A."/>
            <person name="Getino M."/>
            <person name="Pursley I."/>
            <person name="Horton D.L."/>
            <person name="Alikhan N.F."/>
            <person name="Baker D."/>
            <person name="Gharbi K."/>
            <person name="Hall N."/>
            <person name="Watson M."/>
            <person name="Adriaenssens E.M."/>
            <person name="Foster-Nyarko E."/>
            <person name="Jarju S."/>
            <person name="Secka A."/>
            <person name="Antonio M."/>
            <person name="Oren A."/>
            <person name="Chaudhuri R.R."/>
            <person name="La Ragione R."/>
            <person name="Hildebrand F."/>
            <person name="Pallen M.J."/>
        </authorList>
    </citation>
    <scope>NUCLEOTIDE SEQUENCE</scope>
    <source>
        <strain evidence="2">ChiBcec18-1249</strain>
    </source>
</reference>
<reference evidence="2" key="2">
    <citation type="submission" date="2021-04" db="EMBL/GenBank/DDBJ databases">
        <authorList>
            <person name="Gilroy R."/>
        </authorList>
    </citation>
    <scope>NUCLEOTIDE SEQUENCE</scope>
    <source>
        <strain evidence="2">ChiBcec18-1249</strain>
    </source>
</reference>
<proteinExistence type="predicted"/>
<dbReference type="AlphaFoldDB" id="A0A9D2LKS0"/>